<proteinExistence type="predicted"/>
<reference evidence="1" key="1">
    <citation type="submission" date="2014-09" db="EMBL/GenBank/DDBJ databases">
        <authorList>
            <person name="Magalhaes I.L.F."/>
            <person name="Oliveira U."/>
            <person name="Santos F.R."/>
            <person name="Vidigal T.H.D.A."/>
            <person name="Brescovit A.D."/>
            <person name="Santos A.J."/>
        </authorList>
    </citation>
    <scope>NUCLEOTIDE SEQUENCE</scope>
    <source>
        <tissue evidence="1">Shoot tissue taken approximately 20 cm above the soil surface</tissue>
    </source>
</reference>
<dbReference type="AlphaFoldDB" id="A0A0A9AJQ5"/>
<reference evidence="1" key="2">
    <citation type="journal article" date="2015" name="Data Brief">
        <title>Shoot transcriptome of the giant reed, Arundo donax.</title>
        <authorList>
            <person name="Barrero R.A."/>
            <person name="Guerrero F.D."/>
            <person name="Moolhuijzen P."/>
            <person name="Goolsby J.A."/>
            <person name="Tidwell J."/>
            <person name="Bellgard S.E."/>
            <person name="Bellgard M.I."/>
        </authorList>
    </citation>
    <scope>NUCLEOTIDE SEQUENCE</scope>
    <source>
        <tissue evidence="1">Shoot tissue taken approximately 20 cm above the soil surface</tissue>
    </source>
</reference>
<name>A0A0A9AJQ5_ARUDO</name>
<sequence length="17" mass="2066">MQMQIFPFTLLLIWGLN</sequence>
<evidence type="ECO:0000313" key="1">
    <source>
        <dbReference type="EMBL" id="JAD49140.1"/>
    </source>
</evidence>
<protein>
    <submittedName>
        <fullName evidence="1">Uncharacterized protein</fullName>
    </submittedName>
</protein>
<dbReference type="EMBL" id="GBRH01248755">
    <property type="protein sequence ID" value="JAD49140.1"/>
    <property type="molecule type" value="Transcribed_RNA"/>
</dbReference>
<organism evidence="1">
    <name type="scientific">Arundo donax</name>
    <name type="common">Giant reed</name>
    <name type="synonym">Donax arundinaceus</name>
    <dbReference type="NCBI Taxonomy" id="35708"/>
    <lineage>
        <taxon>Eukaryota</taxon>
        <taxon>Viridiplantae</taxon>
        <taxon>Streptophyta</taxon>
        <taxon>Embryophyta</taxon>
        <taxon>Tracheophyta</taxon>
        <taxon>Spermatophyta</taxon>
        <taxon>Magnoliopsida</taxon>
        <taxon>Liliopsida</taxon>
        <taxon>Poales</taxon>
        <taxon>Poaceae</taxon>
        <taxon>PACMAD clade</taxon>
        <taxon>Arundinoideae</taxon>
        <taxon>Arundineae</taxon>
        <taxon>Arundo</taxon>
    </lineage>
</organism>
<accession>A0A0A9AJQ5</accession>